<dbReference type="Proteomes" id="UP000629371">
    <property type="component" value="Unassembled WGS sequence"/>
</dbReference>
<gene>
    <name evidence="1" type="ORF">JK360_01755</name>
</gene>
<dbReference type="EMBL" id="JAERRI010000001">
    <property type="protein sequence ID" value="MBL1088131.1"/>
    <property type="molecule type" value="Genomic_DNA"/>
</dbReference>
<keyword evidence="2" id="KW-1185">Reference proteome</keyword>
<accession>A0ABS1ML09</accession>
<protein>
    <submittedName>
        <fullName evidence="1">Uncharacterized protein</fullName>
    </submittedName>
</protein>
<comment type="caution">
    <text evidence="1">The sequence shown here is derived from an EMBL/GenBank/DDBJ whole genome shotgun (WGS) entry which is preliminary data.</text>
</comment>
<dbReference type="RefSeq" id="WP_201801319.1">
    <property type="nucleotide sequence ID" value="NZ_JAERRI010000001.1"/>
</dbReference>
<reference evidence="1 2" key="1">
    <citation type="submission" date="2021-01" db="EMBL/GenBank/DDBJ databases">
        <title>WGS of actinomycetes isolated from Thailand.</title>
        <authorList>
            <person name="Thawai C."/>
        </authorList>
    </citation>
    <scope>NUCLEOTIDE SEQUENCE [LARGE SCALE GENOMIC DNA]</scope>
    <source>
        <strain evidence="1 2">CH9-7</strain>
    </source>
</reference>
<evidence type="ECO:0000313" key="1">
    <source>
        <dbReference type="EMBL" id="MBL1088131.1"/>
    </source>
</evidence>
<organism evidence="1 2">
    <name type="scientific">Streptomyces siderophoricus</name>
    <dbReference type="NCBI Taxonomy" id="2802281"/>
    <lineage>
        <taxon>Bacteria</taxon>
        <taxon>Bacillati</taxon>
        <taxon>Actinomycetota</taxon>
        <taxon>Actinomycetes</taxon>
        <taxon>Kitasatosporales</taxon>
        <taxon>Streptomycetaceae</taxon>
        <taxon>Streptomyces</taxon>
    </lineage>
</organism>
<name>A0ABS1ML09_9ACTN</name>
<proteinExistence type="predicted"/>
<evidence type="ECO:0000313" key="2">
    <source>
        <dbReference type="Proteomes" id="UP000629371"/>
    </source>
</evidence>
<sequence length="101" mass="10906">MLDVLLQVAADPTVSWRAVELAGRGISADAAGTLWTLSEKQRTTSAEELADLLMEQADIVDALTAAWRSFGDGELSKEQFESRLEGAVRGLEEWLARVSGA</sequence>